<protein>
    <recommendedName>
        <fullName evidence="6">Thioredoxin</fullName>
    </recommendedName>
</protein>
<keyword evidence="3" id="KW-0249">Electron transport</keyword>
<dbReference type="NCBIfam" id="TIGR01068">
    <property type="entry name" value="thioredoxin"/>
    <property type="match status" value="1"/>
</dbReference>
<dbReference type="Proteomes" id="UP000002033">
    <property type="component" value="Chromosome"/>
</dbReference>
<organism evidence="8 9">
    <name type="scientific">Hyphomicrobium denitrificans (strain ATCC 51888 / DSM 1869 / NCIMB 11706 / TK 0415)</name>
    <dbReference type="NCBI Taxonomy" id="582899"/>
    <lineage>
        <taxon>Bacteria</taxon>
        <taxon>Pseudomonadati</taxon>
        <taxon>Pseudomonadota</taxon>
        <taxon>Alphaproteobacteria</taxon>
        <taxon>Hyphomicrobiales</taxon>
        <taxon>Hyphomicrobiaceae</taxon>
        <taxon>Hyphomicrobium</taxon>
    </lineage>
</organism>
<dbReference type="InterPro" id="IPR017937">
    <property type="entry name" value="Thioredoxin_CS"/>
</dbReference>
<evidence type="ECO:0000313" key="9">
    <source>
        <dbReference type="Proteomes" id="UP000002033"/>
    </source>
</evidence>
<dbReference type="GO" id="GO:0015035">
    <property type="term" value="F:protein-disulfide reductase activity"/>
    <property type="evidence" value="ECO:0007669"/>
    <property type="project" value="UniProtKB-UniRule"/>
</dbReference>
<keyword evidence="5" id="KW-0676">Redox-active center</keyword>
<dbReference type="InterPro" id="IPR011990">
    <property type="entry name" value="TPR-like_helical_dom_sf"/>
</dbReference>
<dbReference type="GO" id="GO:0005829">
    <property type="term" value="C:cytosol"/>
    <property type="evidence" value="ECO:0007669"/>
    <property type="project" value="TreeGrafter"/>
</dbReference>
<evidence type="ECO:0000313" key="8">
    <source>
        <dbReference type="EMBL" id="ADJ25260.1"/>
    </source>
</evidence>
<keyword evidence="2" id="KW-0813">Transport</keyword>
<dbReference type="AlphaFoldDB" id="D8JY56"/>
<dbReference type="InterPro" id="IPR005746">
    <property type="entry name" value="Thioredoxin"/>
</dbReference>
<name>D8JY56_HYPDA</name>
<comment type="similarity">
    <text evidence="1">Belongs to the thioredoxin family.</text>
</comment>
<keyword evidence="9" id="KW-1185">Reference proteome</keyword>
<dbReference type="PRINTS" id="PR00421">
    <property type="entry name" value="THIOREDOXIN"/>
</dbReference>
<evidence type="ECO:0000259" key="7">
    <source>
        <dbReference type="PROSITE" id="PS51352"/>
    </source>
</evidence>
<dbReference type="PROSITE" id="PS00194">
    <property type="entry name" value="THIOREDOXIN_1"/>
    <property type="match status" value="1"/>
</dbReference>
<dbReference type="GO" id="GO:0045454">
    <property type="term" value="P:cell redox homeostasis"/>
    <property type="evidence" value="ECO:0007669"/>
    <property type="project" value="TreeGrafter"/>
</dbReference>
<dbReference type="PROSITE" id="PS51352">
    <property type="entry name" value="THIOREDOXIN_2"/>
    <property type="match status" value="1"/>
</dbReference>
<evidence type="ECO:0000256" key="2">
    <source>
        <dbReference type="ARBA" id="ARBA00022448"/>
    </source>
</evidence>
<dbReference type="HOGENOM" id="CLU_046120_1_1_5"/>
<feature type="domain" description="Thioredoxin" evidence="7">
    <location>
        <begin position="8"/>
        <end position="125"/>
    </location>
</feature>
<dbReference type="SUPFAM" id="SSF52833">
    <property type="entry name" value="Thioredoxin-like"/>
    <property type="match status" value="1"/>
</dbReference>
<reference evidence="9" key="1">
    <citation type="journal article" date="2011" name="J. Bacteriol.">
        <title>Genome sequences of eight morphologically diverse alphaproteobacteria.</title>
        <authorList>
            <consortium name="US DOE Joint Genome Institute"/>
            <person name="Brown P.J."/>
            <person name="Kysela D.T."/>
            <person name="Buechlein A."/>
            <person name="Hemmerich C."/>
            <person name="Brun Y.V."/>
        </authorList>
    </citation>
    <scope>NUCLEOTIDE SEQUENCE [LARGE SCALE GENOMIC DNA]</scope>
    <source>
        <strain evidence="9">ATCC 51888 / DSM 1869 / NCIB 11706 / TK 0415</strain>
    </source>
</reference>
<dbReference type="InterPro" id="IPR036249">
    <property type="entry name" value="Thioredoxin-like_sf"/>
</dbReference>
<gene>
    <name evidence="8" type="ordered locus">Hden_3469</name>
</gene>
<dbReference type="PANTHER" id="PTHR45663">
    <property type="entry name" value="GEO12009P1"/>
    <property type="match status" value="1"/>
</dbReference>
<dbReference type="SUPFAM" id="SSF48452">
    <property type="entry name" value="TPR-like"/>
    <property type="match status" value="1"/>
</dbReference>
<dbReference type="eggNOG" id="COG3118">
    <property type="taxonomic scope" value="Bacteria"/>
</dbReference>
<evidence type="ECO:0000256" key="6">
    <source>
        <dbReference type="NCBIfam" id="TIGR01068"/>
    </source>
</evidence>
<evidence type="ECO:0000256" key="1">
    <source>
        <dbReference type="ARBA" id="ARBA00008987"/>
    </source>
</evidence>
<dbReference type="RefSeq" id="WP_013217419.1">
    <property type="nucleotide sequence ID" value="NC_014313.1"/>
</dbReference>
<dbReference type="PANTHER" id="PTHR45663:SF11">
    <property type="entry name" value="GEO12009P1"/>
    <property type="match status" value="1"/>
</dbReference>
<dbReference type="Pfam" id="PF00085">
    <property type="entry name" value="Thioredoxin"/>
    <property type="match status" value="1"/>
</dbReference>
<dbReference type="InterPro" id="IPR013766">
    <property type="entry name" value="Thioredoxin_domain"/>
</dbReference>
<evidence type="ECO:0000256" key="3">
    <source>
        <dbReference type="ARBA" id="ARBA00022982"/>
    </source>
</evidence>
<proteinExistence type="inferred from homology"/>
<evidence type="ECO:0000256" key="4">
    <source>
        <dbReference type="ARBA" id="ARBA00023157"/>
    </source>
</evidence>
<dbReference type="FunFam" id="3.40.30.10:FF:000001">
    <property type="entry name" value="Thioredoxin"/>
    <property type="match status" value="1"/>
</dbReference>
<dbReference type="Pfam" id="PF14561">
    <property type="entry name" value="TPR_20"/>
    <property type="match status" value="1"/>
</dbReference>
<dbReference type="EMBL" id="CP002083">
    <property type="protein sequence ID" value="ADJ25260.1"/>
    <property type="molecule type" value="Genomic_DNA"/>
</dbReference>
<dbReference type="GO" id="GO:0006950">
    <property type="term" value="P:response to stress"/>
    <property type="evidence" value="ECO:0007669"/>
    <property type="project" value="UniProtKB-ARBA"/>
</dbReference>
<evidence type="ECO:0000256" key="5">
    <source>
        <dbReference type="ARBA" id="ARBA00023284"/>
    </source>
</evidence>
<accession>D8JY56</accession>
<keyword evidence="4" id="KW-1015">Disulfide bond</keyword>
<sequence>MEFGTKKSGPGAAAAGDVIKDTTTASFKVDVIDASKSVPVIVDFWASWCGPCKQLTPLIEKVVRSYSGKVRLAKVNVDENQAVAAQLRVQSLPTVLAFRDGQPIDGFVGAQPESAIKAFVDRLIADDADLGLGELLKSAEDLMEQGDLQAAAEIFATVLQEDRANAEALAGLASCYLRSGDATRAKQTLALVPPDKREVAAVRSVEAAVLLAEKGSSAGDLSALKRRLAENPEDHQVRYDLAVGLAANGERGEALELLLDLVRMNSQWNEEAARKQLLQFFDAWGPKEPLVNDGRRRLSSILFR</sequence>
<dbReference type="KEGG" id="hdn:Hden_3469"/>
<dbReference type="OrthoDB" id="9790390at2"/>
<dbReference type="Gene3D" id="3.40.30.10">
    <property type="entry name" value="Glutaredoxin"/>
    <property type="match status" value="1"/>
</dbReference>
<dbReference type="Pfam" id="PF14559">
    <property type="entry name" value="TPR_19"/>
    <property type="match status" value="1"/>
</dbReference>
<dbReference type="CDD" id="cd02956">
    <property type="entry name" value="ybbN"/>
    <property type="match status" value="1"/>
</dbReference>
<dbReference type="Gene3D" id="1.25.40.10">
    <property type="entry name" value="Tetratricopeptide repeat domain"/>
    <property type="match status" value="2"/>
</dbReference>
<dbReference type="STRING" id="582899.Hden_3469"/>